<dbReference type="InterPro" id="IPR003598">
    <property type="entry name" value="Ig_sub2"/>
</dbReference>
<dbReference type="InterPro" id="IPR003599">
    <property type="entry name" value="Ig_sub"/>
</dbReference>
<keyword evidence="4" id="KW-1133">Transmembrane helix</keyword>
<dbReference type="SMART" id="SM00409">
    <property type="entry name" value="IG"/>
    <property type="match status" value="1"/>
</dbReference>
<dbReference type="GO" id="GO:0005886">
    <property type="term" value="C:plasma membrane"/>
    <property type="evidence" value="ECO:0007669"/>
    <property type="project" value="TreeGrafter"/>
</dbReference>
<proteinExistence type="predicted"/>
<protein>
    <submittedName>
        <fullName evidence="6">Basigin</fullName>
    </submittedName>
</protein>
<dbReference type="PROSITE" id="PS50835">
    <property type="entry name" value="IG_LIKE"/>
    <property type="match status" value="1"/>
</dbReference>
<keyword evidence="3" id="KW-0393">Immunoglobulin domain</keyword>
<evidence type="ECO:0000256" key="4">
    <source>
        <dbReference type="SAM" id="Phobius"/>
    </source>
</evidence>
<dbReference type="InterPro" id="IPR013783">
    <property type="entry name" value="Ig-like_fold"/>
</dbReference>
<dbReference type="PANTHER" id="PTHR45080:SF8">
    <property type="entry name" value="IG-LIKE DOMAIN-CONTAINING PROTEIN"/>
    <property type="match status" value="1"/>
</dbReference>
<accession>A0A4C1XZH5</accession>
<dbReference type="GO" id="GO:0007156">
    <property type="term" value="P:homophilic cell adhesion via plasma membrane adhesion molecules"/>
    <property type="evidence" value="ECO:0007669"/>
    <property type="project" value="TreeGrafter"/>
</dbReference>
<keyword evidence="4" id="KW-0812">Transmembrane</keyword>
<feature type="domain" description="Ig-like" evidence="5">
    <location>
        <begin position="55"/>
        <end position="154"/>
    </location>
</feature>
<dbReference type="Pfam" id="PF13927">
    <property type="entry name" value="Ig_3"/>
    <property type="match status" value="1"/>
</dbReference>
<keyword evidence="7" id="KW-1185">Reference proteome</keyword>
<name>A0A4C1XZH5_EUMVA</name>
<evidence type="ECO:0000259" key="5">
    <source>
        <dbReference type="PROSITE" id="PS50835"/>
    </source>
</evidence>
<feature type="transmembrane region" description="Helical" evidence="4">
    <location>
        <begin position="159"/>
        <end position="180"/>
    </location>
</feature>
<dbReference type="Gene3D" id="2.60.40.10">
    <property type="entry name" value="Immunoglobulins"/>
    <property type="match status" value="1"/>
</dbReference>
<dbReference type="SUPFAM" id="SSF48726">
    <property type="entry name" value="Immunoglobulin"/>
    <property type="match status" value="1"/>
</dbReference>
<sequence length="254" mass="29217">MFQRTKNNTNIINDRVKYLKEGTVLKYEGKSQEDDYGEYMCRVGEKNQKFNVQGRTRLKLPANSNVVEGQNLRLTCKLTGKPYSTVHWFFSNETLKDVDVTELMGHRAAVNVSDQGVENGELLLQEVLRSDAGNYTCHVYTPFMENSTTTVRVKDKYAALWPFLGICIEVFVLCTIILVYEKRRTKPELDDSDTDNHDQAFQHAFESQIFGVHHHHVFMDIIQEEVVNVALQIVVRPRVRGAPQPQQAFNNISF</sequence>
<dbReference type="STRING" id="151549.A0A4C1XZH5"/>
<dbReference type="PANTHER" id="PTHR45080">
    <property type="entry name" value="CONTACTIN 5"/>
    <property type="match status" value="1"/>
</dbReference>
<keyword evidence="2" id="KW-1015">Disulfide bond</keyword>
<dbReference type="CDD" id="cd00096">
    <property type="entry name" value="Ig"/>
    <property type="match status" value="1"/>
</dbReference>
<evidence type="ECO:0000313" key="6">
    <source>
        <dbReference type="EMBL" id="GBP67667.1"/>
    </source>
</evidence>
<dbReference type="AlphaFoldDB" id="A0A4C1XZH5"/>
<dbReference type="EMBL" id="BGZK01000988">
    <property type="protein sequence ID" value="GBP67667.1"/>
    <property type="molecule type" value="Genomic_DNA"/>
</dbReference>
<reference evidence="6 7" key="1">
    <citation type="journal article" date="2019" name="Commun. Biol.">
        <title>The bagworm genome reveals a unique fibroin gene that provides high tensile strength.</title>
        <authorList>
            <person name="Kono N."/>
            <person name="Nakamura H."/>
            <person name="Ohtoshi R."/>
            <person name="Tomita M."/>
            <person name="Numata K."/>
            <person name="Arakawa K."/>
        </authorList>
    </citation>
    <scope>NUCLEOTIDE SEQUENCE [LARGE SCALE GENOMIC DNA]</scope>
</reference>
<dbReference type="InterPro" id="IPR050958">
    <property type="entry name" value="Cell_Adh-Cytoskel_Orgn"/>
</dbReference>
<keyword evidence="1" id="KW-0732">Signal</keyword>
<organism evidence="6 7">
    <name type="scientific">Eumeta variegata</name>
    <name type="common">Bagworm moth</name>
    <name type="synonym">Eumeta japonica</name>
    <dbReference type="NCBI Taxonomy" id="151549"/>
    <lineage>
        <taxon>Eukaryota</taxon>
        <taxon>Metazoa</taxon>
        <taxon>Ecdysozoa</taxon>
        <taxon>Arthropoda</taxon>
        <taxon>Hexapoda</taxon>
        <taxon>Insecta</taxon>
        <taxon>Pterygota</taxon>
        <taxon>Neoptera</taxon>
        <taxon>Endopterygota</taxon>
        <taxon>Lepidoptera</taxon>
        <taxon>Glossata</taxon>
        <taxon>Ditrysia</taxon>
        <taxon>Tineoidea</taxon>
        <taxon>Psychidae</taxon>
        <taxon>Oiketicinae</taxon>
        <taxon>Eumeta</taxon>
    </lineage>
</organism>
<dbReference type="OrthoDB" id="5970915at2759"/>
<evidence type="ECO:0000256" key="3">
    <source>
        <dbReference type="ARBA" id="ARBA00023319"/>
    </source>
</evidence>
<dbReference type="InterPro" id="IPR007110">
    <property type="entry name" value="Ig-like_dom"/>
</dbReference>
<evidence type="ECO:0000313" key="7">
    <source>
        <dbReference type="Proteomes" id="UP000299102"/>
    </source>
</evidence>
<gene>
    <name evidence="6" type="primary">BSG</name>
    <name evidence="6" type="ORF">EVAR_90517_1</name>
</gene>
<dbReference type="Proteomes" id="UP000299102">
    <property type="component" value="Unassembled WGS sequence"/>
</dbReference>
<comment type="caution">
    <text evidence="6">The sequence shown here is derived from an EMBL/GenBank/DDBJ whole genome shotgun (WGS) entry which is preliminary data.</text>
</comment>
<evidence type="ECO:0000256" key="1">
    <source>
        <dbReference type="ARBA" id="ARBA00022729"/>
    </source>
</evidence>
<keyword evidence="4" id="KW-0472">Membrane</keyword>
<dbReference type="InterPro" id="IPR036179">
    <property type="entry name" value="Ig-like_dom_sf"/>
</dbReference>
<evidence type="ECO:0000256" key="2">
    <source>
        <dbReference type="ARBA" id="ARBA00023157"/>
    </source>
</evidence>
<dbReference type="SMART" id="SM00408">
    <property type="entry name" value="IGc2"/>
    <property type="match status" value="1"/>
</dbReference>